<dbReference type="Proteomes" id="UP000054560">
    <property type="component" value="Unassembled WGS sequence"/>
</dbReference>
<keyword evidence="3" id="KW-1185">Reference proteome</keyword>
<sequence>MSTCLQSINRSLRAENTELLGDVRLCVSHIQSCMLGLAESVRVIEPLYLVVDDLCAKERTLLEQKQRLVDQEAESATEDTTDDRGEGGEV</sequence>
<proteinExistence type="predicted"/>
<name>A0A0L0F5Q0_9EUKA</name>
<protein>
    <submittedName>
        <fullName evidence="2">Uncharacterized protein</fullName>
    </submittedName>
</protein>
<dbReference type="AlphaFoldDB" id="A0A0L0F5Q0"/>
<evidence type="ECO:0000313" key="2">
    <source>
        <dbReference type="EMBL" id="KNC71949.1"/>
    </source>
</evidence>
<evidence type="ECO:0000256" key="1">
    <source>
        <dbReference type="SAM" id="MobiDB-lite"/>
    </source>
</evidence>
<feature type="compositionally biased region" description="Acidic residues" evidence="1">
    <location>
        <begin position="71"/>
        <end position="81"/>
    </location>
</feature>
<accession>A0A0L0F5Q0</accession>
<organism evidence="2 3">
    <name type="scientific">Sphaeroforma arctica JP610</name>
    <dbReference type="NCBI Taxonomy" id="667725"/>
    <lineage>
        <taxon>Eukaryota</taxon>
        <taxon>Ichthyosporea</taxon>
        <taxon>Ichthyophonida</taxon>
        <taxon>Sphaeroforma</taxon>
    </lineage>
</organism>
<dbReference type="RefSeq" id="XP_014145851.1">
    <property type="nucleotide sequence ID" value="XM_014290376.1"/>
</dbReference>
<dbReference type="EMBL" id="KQ247826">
    <property type="protein sequence ID" value="KNC71949.1"/>
    <property type="molecule type" value="Genomic_DNA"/>
</dbReference>
<reference evidence="2 3" key="1">
    <citation type="submission" date="2011-02" db="EMBL/GenBank/DDBJ databases">
        <title>The Genome Sequence of Sphaeroforma arctica JP610.</title>
        <authorList>
            <consortium name="The Broad Institute Genome Sequencing Platform"/>
            <person name="Russ C."/>
            <person name="Cuomo C."/>
            <person name="Young S.K."/>
            <person name="Zeng Q."/>
            <person name="Gargeya S."/>
            <person name="Alvarado L."/>
            <person name="Berlin A."/>
            <person name="Chapman S.B."/>
            <person name="Chen Z."/>
            <person name="Freedman E."/>
            <person name="Gellesch M."/>
            <person name="Goldberg J."/>
            <person name="Griggs A."/>
            <person name="Gujja S."/>
            <person name="Heilman E."/>
            <person name="Heiman D."/>
            <person name="Howarth C."/>
            <person name="Mehta T."/>
            <person name="Neiman D."/>
            <person name="Pearson M."/>
            <person name="Roberts A."/>
            <person name="Saif S."/>
            <person name="Shea T."/>
            <person name="Shenoy N."/>
            <person name="Sisk P."/>
            <person name="Stolte C."/>
            <person name="Sykes S."/>
            <person name="White J."/>
            <person name="Yandava C."/>
            <person name="Burger G."/>
            <person name="Gray M.W."/>
            <person name="Holland P.W.H."/>
            <person name="King N."/>
            <person name="Lang F.B.F."/>
            <person name="Roger A.J."/>
            <person name="Ruiz-Trillo I."/>
            <person name="Haas B."/>
            <person name="Nusbaum C."/>
            <person name="Birren B."/>
        </authorList>
    </citation>
    <scope>NUCLEOTIDE SEQUENCE [LARGE SCALE GENOMIC DNA]</scope>
    <source>
        <strain evidence="2 3">JP610</strain>
    </source>
</reference>
<evidence type="ECO:0000313" key="3">
    <source>
        <dbReference type="Proteomes" id="UP000054560"/>
    </source>
</evidence>
<gene>
    <name evidence="2" type="ORF">SARC_15505</name>
</gene>
<dbReference type="GeneID" id="25916009"/>
<feature type="region of interest" description="Disordered" evidence="1">
    <location>
        <begin position="68"/>
        <end position="90"/>
    </location>
</feature>